<evidence type="ECO:0000313" key="1">
    <source>
        <dbReference type="EMBL" id="MBC3958113.1"/>
    </source>
</evidence>
<proteinExistence type="predicted"/>
<organism evidence="1 2">
    <name type="scientific">Pseudomonas triticifolii</name>
    <dbReference type="NCBI Taxonomy" id="2762592"/>
    <lineage>
        <taxon>Bacteria</taxon>
        <taxon>Pseudomonadati</taxon>
        <taxon>Pseudomonadota</taxon>
        <taxon>Gammaproteobacteria</taxon>
        <taxon>Pseudomonadales</taxon>
        <taxon>Pseudomonadaceae</taxon>
        <taxon>Pseudomonas</taxon>
    </lineage>
</organism>
<sequence length="366" mass="40913">MEWHTVLRELHLHGGGRLLNGMDPKATVRPNTVSNRGIQITLKSFESLYSDTKRLGLNVIGCDFYTTAEASKGFSPPEWRSKNIAASPTWLCADQGHEWSFIAHGAFKQKNGLLYDLASRISHQLRACEWRLRQLSEAYAEQLNGRLRSKPFTADERFLDGYTSLCYLALQSFLVDACVLRDYLSEFYSEVMIRSSVPDANKITTLSGLLKKWKSEAPKDAAGRELNASAKHGQWLFELGAYRDLVVHVAPLANAGKTLFAVTRTIELSQRELLPAIKLPLPSDPAALTKERVSGRYFEDPELTFARFKNVLEDISSTRDSLEYAHITMQQLGALASSVSKTSPIKPEVPLITPQDVIGKIKITGR</sequence>
<evidence type="ECO:0008006" key="3">
    <source>
        <dbReference type="Google" id="ProtNLM"/>
    </source>
</evidence>
<reference evidence="1 2" key="1">
    <citation type="submission" date="2020-08" db="EMBL/GenBank/DDBJ databases">
        <title>Putative novel bacterial strains isolated from necrotic wheat leaf tissues caused by Xanthomonas translucens.</title>
        <authorList>
            <person name="Tambong J.T."/>
        </authorList>
    </citation>
    <scope>NUCLEOTIDE SEQUENCE [LARGE SCALE GENOMIC DNA]</scope>
    <source>
        <strain evidence="1 2">DOAB 1067</strain>
    </source>
</reference>
<name>A0ABR7BLQ2_9PSED</name>
<accession>A0ABR7BLQ2</accession>
<gene>
    <name evidence="1" type="ORF">H8S56_24190</name>
</gene>
<dbReference type="Proteomes" id="UP000660131">
    <property type="component" value="Unassembled WGS sequence"/>
</dbReference>
<evidence type="ECO:0000313" key="2">
    <source>
        <dbReference type="Proteomes" id="UP000660131"/>
    </source>
</evidence>
<protein>
    <recommendedName>
        <fullName evidence="3">Integrase</fullName>
    </recommendedName>
</protein>
<keyword evidence="2" id="KW-1185">Reference proteome</keyword>
<dbReference type="RefSeq" id="WP_187519990.1">
    <property type="nucleotide sequence ID" value="NZ_JACONV010000039.1"/>
</dbReference>
<comment type="caution">
    <text evidence="1">The sequence shown here is derived from an EMBL/GenBank/DDBJ whole genome shotgun (WGS) entry which is preliminary data.</text>
</comment>
<dbReference type="EMBL" id="JACONV010000039">
    <property type="protein sequence ID" value="MBC3958113.1"/>
    <property type="molecule type" value="Genomic_DNA"/>
</dbReference>